<dbReference type="AlphaFoldDB" id="A0A9P0D1F4"/>
<reference evidence="3" key="1">
    <citation type="submission" date="2022-01" db="EMBL/GenBank/DDBJ databases">
        <authorList>
            <person name="King R."/>
        </authorList>
    </citation>
    <scope>NUCLEOTIDE SEQUENCE</scope>
</reference>
<feature type="domain" description="SWIM-type" evidence="2">
    <location>
        <begin position="158"/>
        <end position="209"/>
    </location>
</feature>
<organism evidence="3 4">
    <name type="scientific">Psylliodes chrysocephalus</name>
    <dbReference type="NCBI Taxonomy" id="3402493"/>
    <lineage>
        <taxon>Eukaryota</taxon>
        <taxon>Metazoa</taxon>
        <taxon>Ecdysozoa</taxon>
        <taxon>Arthropoda</taxon>
        <taxon>Hexapoda</taxon>
        <taxon>Insecta</taxon>
        <taxon>Pterygota</taxon>
        <taxon>Neoptera</taxon>
        <taxon>Endopterygota</taxon>
        <taxon>Coleoptera</taxon>
        <taxon>Polyphaga</taxon>
        <taxon>Cucujiformia</taxon>
        <taxon>Chrysomeloidea</taxon>
        <taxon>Chrysomelidae</taxon>
        <taxon>Galerucinae</taxon>
        <taxon>Alticini</taxon>
        <taxon>Psylliodes</taxon>
    </lineage>
</organism>
<keyword evidence="1" id="KW-0862">Zinc</keyword>
<gene>
    <name evidence="3" type="ORF">PSYICH_LOCUS12002</name>
</gene>
<evidence type="ECO:0000259" key="2">
    <source>
        <dbReference type="PROSITE" id="PS50966"/>
    </source>
</evidence>
<dbReference type="Proteomes" id="UP001153636">
    <property type="component" value="Chromosome 6"/>
</dbReference>
<dbReference type="GO" id="GO:0008270">
    <property type="term" value="F:zinc ion binding"/>
    <property type="evidence" value="ECO:0007669"/>
    <property type="project" value="UniProtKB-KW"/>
</dbReference>
<dbReference type="OrthoDB" id="6751512at2759"/>
<keyword evidence="4" id="KW-1185">Reference proteome</keyword>
<name>A0A9P0D1F4_9CUCU</name>
<keyword evidence="1" id="KW-0863">Zinc-finger</keyword>
<keyword evidence="1" id="KW-0479">Metal-binding</keyword>
<evidence type="ECO:0000313" key="4">
    <source>
        <dbReference type="Proteomes" id="UP001153636"/>
    </source>
</evidence>
<accession>A0A9P0D1F4</accession>
<dbReference type="PROSITE" id="PS50966">
    <property type="entry name" value="ZF_SWIM"/>
    <property type="match status" value="1"/>
</dbReference>
<evidence type="ECO:0000256" key="1">
    <source>
        <dbReference type="PROSITE-ProRule" id="PRU00325"/>
    </source>
</evidence>
<dbReference type="InterPro" id="IPR007527">
    <property type="entry name" value="Znf_SWIM"/>
</dbReference>
<dbReference type="EMBL" id="OV651818">
    <property type="protein sequence ID" value="CAH1112155.1"/>
    <property type="molecule type" value="Genomic_DNA"/>
</dbReference>
<proteinExistence type="predicted"/>
<evidence type="ECO:0000313" key="3">
    <source>
        <dbReference type="EMBL" id="CAH1112155.1"/>
    </source>
</evidence>
<protein>
    <recommendedName>
        <fullName evidence="2">SWIM-type domain-containing protein</fullName>
    </recommendedName>
</protein>
<sequence length="357" mass="41396">MKILVNVTTFEKILESLVTNLNNDPETQKYGQYIGTYYANRPKQWAHCYRKQFRKNTNMSLEKWHHEIKHNSRMNGKCQRRLDVGINNVMECLRMKFLKRLVSISRNRVPFKLSELRRRHKLAEGFLNDIDIVEEVPNLKWFISSFKNKSNKTLLEYYEVKLENEEKCNCVFFCNDCKSCLHTYSCTCHDFAIQYNMCKHIHIICLKYPRTSTIDENLQLLSSGDLNNNASDLEHNTISGHLQGLAEVKNLDLATENVLQELDNLKKLVVLNGTNSEVISYVKKNVLTVTRGIHAIIKSSNTVDTPSKLISSCSDPHNKKIEHQNRRLPSLHKLKKKTKAKEIPKETETTVCNLVLG</sequence>